<dbReference type="InterPro" id="IPR004358">
    <property type="entry name" value="Sig_transdc_His_kin-like_C"/>
</dbReference>
<dbReference type="SUPFAM" id="SSF55785">
    <property type="entry name" value="PYP-like sensor domain (PAS domain)"/>
    <property type="match status" value="1"/>
</dbReference>
<evidence type="ECO:0000256" key="8">
    <source>
        <dbReference type="ARBA" id="ARBA00023012"/>
    </source>
</evidence>
<feature type="domain" description="CBS" evidence="14">
    <location>
        <begin position="210"/>
        <end position="268"/>
    </location>
</feature>
<dbReference type="SMART" id="SM00448">
    <property type="entry name" value="REC"/>
    <property type="match status" value="1"/>
</dbReference>
<dbReference type="AlphaFoldDB" id="A0A5R9GTL1"/>
<evidence type="ECO:0000259" key="11">
    <source>
        <dbReference type="PROSITE" id="PS50109"/>
    </source>
</evidence>
<evidence type="ECO:0000313" key="16">
    <source>
        <dbReference type="Proteomes" id="UP000306585"/>
    </source>
</evidence>
<dbReference type="PROSITE" id="PS50113">
    <property type="entry name" value="PAC"/>
    <property type="match status" value="1"/>
</dbReference>
<protein>
    <recommendedName>
        <fullName evidence="2">histidine kinase</fullName>
        <ecNumber evidence="2">2.7.13.3</ecNumber>
    </recommendedName>
</protein>
<evidence type="ECO:0000256" key="5">
    <source>
        <dbReference type="ARBA" id="ARBA00022741"/>
    </source>
</evidence>
<dbReference type="GO" id="GO:0000155">
    <property type="term" value="F:phosphorelay sensor kinase activity"/>
    <property type="evidence" value="ECO:0007669"/>
    <property type="project" value="InterPro"/>
</dbReference>
<dbReference type="Proteomes" id="UP000306585">
    <property type="component" value="Unassembled WGS sequence"/>
</dbReference>
<comment type="caution">
    <text evidence="15">The sequence shown here is derived from an EMBL/GenBank/DDBJ whole genome shotgun (WGS) entry which is preliminary data.</text>
</comment>
<evidence type="ECO:0000256" key="10">
    <source>
        <dbReference type="PROSITE-ProRule" id="PRU00703"/>
    </source>
</evidence>
<keyword evidence="16" id="KW-1185">Reference proteome</keyword>
<dbReference type="InterPro" id="IPR036890">
    <property type="entry name" value="HATPase_C_sf"/>
</dbReference>
<dbReference type="Pfam" id="PF13426">
    <property type="entry name" value="PAS_9"/>
    <property type="match status" value="1"/>
</dbReference>
<dbReference type="InterPro" id="IPR035965">
    <property type="entry name" value="PAS-like_dom_sf"/>
</dbReference>
<dbReference type="Gene3D" id="3.30.450.20">
    <property type="entry name" value="PAS domain"/>
    <property type="match status" value="1"/>
</dbReference>
<accession>A0A5R9GTL1</accession>
<dbReference type="NCBIfam" id="TIGR00229">
    <property type="entry name" value="sensory_box"/>
    <property type="match status" value="1"/>
</dbReference>
<feature type="domain" description="CBS" evidence="14">
    <location>
        <begin position="147"/>
        <end position="202"/>
    </location>
</feature>
<dbReference type="PANTHER" id="PTHR43065">
    <property type="entry name" value="SENSOR HISTIDINE KINASE"/>
    <property type="match status" value="1"/>
</dbReference>
<evidence type="ECO:0000256" key="3">
    <source>
        <dbReference type="ARBA" id="ARBA00022553"/>
    </source>
</evidence>
<feature type="domain" description="CBS" evidence="14">
    <location>
        <begin position="82"/>
        <end position="138"/>
    </location>
</feature>
<dbReference type="Pfam" id="PF00571">
    <property type="entry name" value="CBS"/>
    <property type="match status" value="4"/>
</dbReference>
<proteinExistence type="predicted"/>
<dbReference type="PROSITE" id="PS50109">
    <property type="entry name" value="HIS_KIN"/>
    <property type="match status" value="1"/>
</dbReference>
<dbReference type="CDD" id="cd02205">
    <property type="entry name" value="CBS_pair_SF"/>
    <property type="match status" value="1"/>
</dbReference>
<reference evidence="15 16" key="1">
    <citation type="journal article" date="2019" name="Appl. Environ. Microbiol.">
        <title>Environmental Evidence and Genomic Insight of Iron-oxidizing Bacteria Preference Towards More Corrosion Resistant Stainless Steel at Higher Salinities.</title>
        <authorList>
            <person name="Garrison C.E."/>
            <person name="Price K.A."/>
            <person name="Field E.K."/>
        </authorList>
    </citation>
    <scope>NUCLEOTIDE SEQUENCE [LARGE SCALE GENOMIC DNA]</scope>
    <source>
        <strain evidence="15 16">P3</strain>
    </source>
</reference>
<dbReference type="EMBL" id="VBRY01000005">
    <property type="protein sequence ID" value="TLS67597.1"/>
    <property type="molecule type" value="Genomic_DNA"/>
</dbReference>
<keyword evidence="6" id="KW-0418">Kinase</keyword>
<keyword evidence="4" id="KW-0808">Transferase</keyword>
<dbReference type="GO" id="GO:0005524">
    <property type="term" value="F:ATP binding"/>
    <property type="evidence" value="ECO:0007669"/>
    <property type="project" value="UniProtKB-KW"/>
</dbReference>
<dbReference type="InterPro" id="IPR000700">
    <property type="entry name" value="PAS-assoc_C"/>
</dbReference>
<dbReference type="InterPro" id="IPR003661">
    <property type="entry name" value="HisK_dim/P_dom"/>
</dbReference>
<dbReference type="Gene3D" id="3.10.580.10">
    <property type="entry name" value="CBS-domain"/>
    <property type="match status" value="2"/>
</dbReference>
<dbReference type="Pfam" id="PF02518">
    <property type="entry name" value="HATPase_c"/>
    <property type="match status" value="1"/>
</dbReference>
<keyword evidence="10" id="KW-0129">CBS domain</keyword>
<evidence type="ECO:0000259" key="13">
    <source>
        <dbReference type="PROSITE" id="PS50113"/>
    </source>
</evidence>
<dbReference type="SMART" id="SM00116">
    <property type="entry name" value="CBS"/>
    <property type="match status" value="4"/>
</dbReference>
<feature type="domain" description="PAC" evidence="13">
    <location>
        <begin position="358"/>
        <end position="411"/>
    </location>
</feature>
<evidence type="ECO:0000256" key="4">
    <source>
        <dbReference type="ARBA" id="ARBA00022679"/>
    </source>
</evidence>
<dbReference type="InterPro" id="IPR000644">
    <property type="entry name" value="CBS_dom"/>
</dbReference>
<evidence type="ECO:0000259" key="12">
    <source>
        <dbReference type="PROSITE" id="PS50110"/>
    </source>
</evidence>
<dbReference type="Pfam" id="PF00072">
    <property type="entry name" value="Response_reg"/>
    <property type="match status" value="1"/>
</dbReference>
<dbReference type="SMART" id="SM00387">
    <property type="entry name" value="HATPase_c"/>
    <property type="match status" value="1"/>
</dbReference>
<keyword evidence="7" id="KW-0067">ATP-binding</keyword>
<dbReference type="PANTHER" id="PTHR43065:SF46">
    <property type="entry name" value="C4-DICARBOXYLATE TRANSPORT SENSOR PROTEIN DCTB"/>
    <property type="match status" value="1"/>
</dbReference>
<sequence>MRMGGGGAGMLENRVGHIFNRHVVRVTPDTPVAEAIRAMADMQSTSIVICGARGPVGILTARDLPRLYEHHTDRSAPIQQVMTSPVTTCLQDISLLDALDIMLDKGIRHIPVVNSRDELEGMISESDIMDSLGSADLMHSQTIIQIMKSEVITISSQASFDEVMEIFLAERIGSLIVTRDSLPVGIITERDLPRLISSQTESSTTAEKIMTAPVITISVHATAQDALLKMHATHIHHLLVTDTANRIKGIITRSCFFHDLGRYLIRKLVMAERQVRVLSQLQQEQQLPAIENFYLQATENAPYAMLVYKLGTIIYANKAAMQMFAYKRRCDLIGRLITDVLRIDAFSSELDKLLTHENDISNEIIRLAKDDGSAWIAEISSAVIVYEGEPATLLTLKDITEQKALEDRLNHAQKMEAIGTLAGGIAHDFNNMLAGITGNIFLLKRQADDHPGMRKKFSDIENLCFKAAELVAQMLTFSRKTEIDTKPIAMVPFVKETLKLARVAIPENIHLQSVVSPEQLTVRGNTTQLHQVMINLLNNARDALAATPHPLIRVELQPFTPDERFQRKFNHMNLAPAYVHLSITDNGSGIAAADLNKIFEPFFTTKSEGKGTGLGLAMVYGAIQSHQGLIDVESSQDTGSTFHIYLPQLQATASEPMLADHSQIVEGHGEWILLVDDDSRVLGATRDVIESMGYHVITAENGEMAIARFIAHIDQIRLIISDVVMPVMGGIESVTQIQKIKPVPALFTTGYGLNQSCMHDGSLLPGEVITKPVHPSTLSQHIRELLDGIRLSL</sequence>
<dbReference type="InterPro" id="IPR001789">
    <property type="entry name" value="Sig_transdc_resp-reg_receiver"/>
</dbReference>
<dbReference type="InterPro" id="IPR005467">
    <property type="entry name" value="His_kinase_dom"/>
</dbReference>
<evidence type="ECO:0000256" key="7">
    <source>
        <dbReference type="ARBA" id="ARBA00022840"/>
    </source>
</evidence>
<dbReference type="InterPro" id="IPR000014">
    <property type="entry name" value="PAS"/>
</dbReference>
<dbReference type="Gene3D" id="3.30.565.10">
    <property type="entry name" value="Histidine kinase-like ATPase, C-terminal domain"/>
    <property type="match status" value="1"/>
</dbReference>
<evidence type="ECO:0000256" key="6">
    <source>
        <dbReference type="ARBA" id="ARBA00022777"/>
    </source>
</evidence>
<dbReference type="SUPFAM" id="SSF52172">
    <property type="entry name" value="CheY-like"/>
    <property type="match status" value="1"/>
</dbReference>
<dbReference type="PROSITE" id="PS50110">
    <property type="entry name" value="RESPONSE_REGULATORY"/>
    <property type="match status" value="1"/>
</dbReference>
<evidence type="ECO:0000259" key="14">
    <source>
        <dbReference type="PROSITE" id="PS51371"/>
    </source>
</evidence>
<dbReference type="SMART" id="SM00388">
    <property type="entry name" value="HisKA"/>
    <property type="match status" value="1"/>
</dbReference>
<dbReference type="InterPro" id="IPR036097">
    <property type="entry name" value="HisK_dim/P_sf"/>
</dbReference>
<dbReference type="PROSITE" id="PS51371">
    <property type="entry name" value="CBS"/>
    <property type="match status" value="4"/>
</dbReference>
<dbReference type="InterPro" id="IPR003594">
    <property type="entry name" value="HATPase_dom"/>
</dbReference>
<dbReference type="SUPFAM" id="SSF47384">
    <property type="entry name" value="Homodimeric domain of signal transducing histidine kinase"/>
    <property type="match status" value="1"/>
</dbReference>
<keyword evidence="8" id="KW-0902">Two-component regulatory system</keyword>
<dbReference type="SUPFAM" id="SSF55874">
    <property type="entry name" value="ATPase domain of HSP90 chaperone/DNA topoisomerase II/histidine kinase"/>
    <property type="match status" value="1"/>
</dbReference>
<feature type="domain" description="CBS" evidence="14">
    <location>
        <begin position="19"/>
        <end position="74"/>
    </location>
</feature>
<dbReference type="PRINTS" id="PR00344">
    <property type="entry name" value="BCTRLSENSOR"/>
</dbReference>
<dbReference type="SUPFAM" id="SSF54631">
    <property type="entry name" value="CBS-domain pair"/>
    <property type="match status" value="2"/>
</dbReference>
<keyword evidence="5" id="KW-0547">Nucleotide-binding</keyword>
<dbReference type="Gene3D" id="3.40.50.2300">
    <property type="match status" value="1"/>
</dbReference>
<dbReference type="EC" id="2.7.13.3" evidence="2"/>
<evidence type="ECO:0000256" key="1">
    <source>
        <dbReference type="ARBA" id="ARBA00000085"/>
    </source>
</evidence>
<dbReference type="CDD" id="cd00156">
    <property type="entry name" value="REC"/>
    <property type="match status" value="1"/>
</dbReference>
<dbReference type="InterPro" id="IPR011006">
    <property type="entry name" value="CheY-like_superfamily"/>
</dbReference>
<dbReference type="InterPro" id="IPR046342">
    <property type="entry name" value="CBS_dom_sf"/>
</dbReference>
<dbReference type="Gene3D" id="1.10.287.130">
    <property type="match status" value="1"/>
</dbReference>
<evidence type="ECO:0000256" key="9">
    <source>
        <dbReference type="PROSITE-ProRule" id="PRU00169"/>
    </source>
</evidence>
<dbReference type="CDD" id="cd00082">
    <property type="entry name" value="HisKA"/>
    <property type="match status" value="1"/>
</dbReference>
<feature type="domain" description="Response regulatory" evidence="12">
    <location>
        <begin position="671"/>
        <end position="786"/>
    </location>
</feature>
<dbReference type="CDD" id="cd00130">
    <property type="entry name" value="PAS"/>
    <property type="match status" value="1"/>
</dbReference>
<evidence type="ECO:0000313" key="15">
    <source>
        <dbReference type="EMBL" id="TLS67597.1"/>
    </source>
</evidence>
<comment type="catalytic activity">
    <reaction evidence="1">
        <text>ATP + protein L-histidine = ADP + protein N-phospho-L-histidine.</text>
        <dbReference type="EC" id="2.7.13.3"/>
    </reaction>
</comment>
<feature type="modified residue" description="4-aspartylphosphate" evidence="9">
    <location>
        <position position="722"/>
    </location>
</feature>
<keyword evidence="3 9" id="KW-0597">Phosphoprotein</keyword>
<name>A0A5R9GTL1_9PROT</name>
<organism evidence="15 16">
    <name type="scientific">Mariprofundus erugo</name>
    <dbReference type="NCBI Taxonomy" id="2528639"/>
    <lineage>
        <taxon>Bacteria</taxon>
        <taxon>Pseudomonadati</taxon>
        <taxon>Pseudomonadota</taxon>
        <taxon>Candidatius Mariprofundia</taxon>
        <taxon>Mariprofundales</taxon>
        <taxon>Mariprofundaceae</taxon>
        <taxon>Mariprofundus</taxon>
    </lineage>
</organism>
<evidence type="ECO:0000256" key="2">
    <source>
        <dbReference type="ARBA" id="ARBA00012438"/>
    </source>
</evidence>
<feature type="domain" description="Histidine kinase" evidence="11">
    <location>
        <begin position="424"/>
        <end position="650"/>
    </location>
</feature>
<gene>
    <name evidence="15" type="ORF">FEF65_06705</name>
</gene>